<dbReference type="Proteomes" id="UP000663829">
    <property type="component" value="Unassembled WGS sequence"/>
</dbReference>
<dbReference type="Proteomes" id="UP000681722">
    <property type="component" value="Unassembled WGS sequence"/>
</dbReference>
<keyword evidence="3" id="KW-1185">Reference proteome</keyword>
<evidence type="ECO:0000313" key="2">
    <source>
        <dbReference type="EMBL" id="CAF4360011.1"/>
    </source>
</evidence>
<protein>
    <submittedName>
        <fullName evidence="1">Uncharacterized protein</fullName>
    </submittedName>
</protein>
<evidence type="ECO:0000313" key="3">
    <source>
        <dbReference type="Proteomes" id="UP000663829"/>
    </source>
</evidence>
<accession>A0A815SV59</accession>
<proteinExistence type="predicted"/>
<dbReference type="EMBL" id="CAJOBC010087711">
    <property type="protein sequence ID" value="CAF4360011.1"/>
    <property type="molecule type" value="Genomic_DNA"/>
</dbReference>
<dbReference type="OrthoDB" id="9997315at2759"/>
<dbReference type="EMBL" id="CAJNOQ010022202">
    <property type="protein sequence ID" value="CAF1497879.1"/>
    <property type="molecule type" value="Genomic_DNA"/>
</dbReference>
<evidence type="ECO:0000313" key="1">
    <source>
        <dbReference type="EMBL" id="CAF1497879.1"/>
    </source>
</evidence>
<gene>
    <name evidence="1" type="ORF">GPM918_LOCUS36547</name>
    <name evidence="2" type="ORF">SRO942_LOCUS37289</name>
</gene>
<reference evidence="1" key="1">
    <citation type="submission" date="2021-02" db="EMBL/GenBank/DDBJ databases">
        <authorList>
            <person name="Nowell W R."/>
        </authorList>
    </citation>
    <scope>NUCLEOTIDE SEQUENCE</scope>
</reference>
<sequence length="251" mass="29643">MSGYASMDIDVECYSNVIPYWDNHRDIGRYSDHLTVWLDKYIGRPEESVKLKERFQTFIHPLNTISLEELEFDEPCYQLEDPEILLKLKDTVYCLKPFFEIDACLEFIRNNVDKKIFFISSGTMGEKIVPQIVGWPQIHSIYIFCGNISLHAKEWAMEYCEHITAMLDHQDDLLLRLTKDIVNYLQEKGDHYLRLLENIRARHCYAWAIKLTLRSRKLGTVNFRETHDVLMEKFRIVEEGYGTTKEQDSSS</sequence>
<comment type="caution">
    <text evidence="1">The sequence shown here is derived from an EMBL/GenBank/DDBJ whole genome shotgun (WGS) entry which is preliminary data.</text>
</comment>
<organism evidence="1 3">
    <name type="scientific">Didymodactylos carnosus</name>
    <dbReference type="NCBI Taxonomy" id="1234261"/>
    <lineage>
        <taxon>Eukaryota</taxon>
        <taxon>Metazoa</taxon>
        <taxon>Spiralia</taxon>
        <taxon>Gnathifera</taxon>
        <taxon>Rotifera</taxon>
        <taxon>Eurotatoria</taxon>
        <taxon>Bdelloidea</taxon>
        <taxon>Philodinida</taxon>
        <taxon>Philodinidae</taxon>
        <taxon>Didymodactylos</taxon>
    </lineage>
</organism>
<dbReference type="AlphaFoldDB" id="A0A815SV59"/>
<name>A0A815SV59_9BILA</name>